<proteinExistence type="predicted"/>
<accession>A0A7S1FG62</accession>
<dbReference type="AlphaFoldDB" id="A0A7S1FG62"/>
<dbReference type="EMBL" id="HBFQ01057626">
    <property type="protein sequence ID" value="CAD8866527.1"/>
    <property type="molecule type" value="Transcribed_RNA"/>
</dbReference>
<feature type="domain" description="UBA" evidence="1">
    <location>
        <begin position="150"/>
        <end position="189"/>
    </location>
</feature>
<evidence type="ECO:0000313" key="2">
    <source>
        <dbReference type="EMBL" id="CAD8866527.1"/>
    </source>
</evidence>
<name>A0A7S1FG62_NOCSC</name>
<dbReference type="InterPro" id="IPR015940">
    <property type="entry name" value="UBA"/>
</dbReference>
<dbReference type="Pfam" id="PF00627">
    <property type="entry name" value="UBA"/>
    <property type="match status" value="1"/>
</dbReference>
<organism evidence="2">
    <name type="scientific">Noctiluca scintillans</name>
    <name type="common">Sea sparkle</name>
    <name type="synonym">Red tide dinoflagellate</name>
    <dbReference type="NCBI Taxonomy" id="2966"/>
    <lineage>
        <taxon>Eukaryota</taxon>
        <taxon>Sar</taxon>
        <taxon>Alveolata</taxon>
        <taxon>Dinophyceae</taxon>
        <taxon>Noctilucales</taxon>
        <taxon>Noctilucaceae</taxon>
        <taxon>Noctiluca</taxon>
    </lineage>
</organism>
<dbReference type="PROSITE" id="PS50030">
    <property type="entry name" value="UBA"/>
    <property type="match status" value="2"/>
</dbReference>
<gene>
    <name evidence="2" type="ORF">NSCI0253_LOCUS40882</name>
</gene>
<sequence>MVRRAIEASMDDLVIRINGDVANALEKALEQSKALEATERRQREVESRDLAKAREMSRLEAGILDSDSEDEGARCARPSVGVVRRHPVAVEELVDMGFAPEAAARALRDAAGDVATAAVMLTGPPTKRPRHEKEPVDLGVQSAPRQTLGSLPESIMSLIEMGFNEAVAVQALSDAGGDLSVAAAMLLSTAKA</sequence>
<dbReference type="Gene3D" id="1.10.8.10">
    <property type="entry name" value="DNA helicase RuvA subunit, C-terminal domain"/>
    <property type="match status" value="2"/>
</dbReference>
<evidence type="ECO:0000259" key="1">
    <source>
        <dbReference type="PROSITE" id="PS50030"/>
    </source>
</evidence>
<dbReference type="GO" id="GO:2000058">
    <property type="term" value="P:regulation of ubiquitin-dependent protein catabolic process"/>
    <property type="evidence" value="ECO:0007669"/>
    <property type="project" value="TreeGrafter"/>
</dbReference>
<dbReference type="InterPro" id="IPR009060">
    <property type="entry name" value="UBA-like_sf"/>
</dbReference>
<dbReference type="InterPro" id="IPR039749">
    <property type="entry name" value="NUB1"/>
</dbReference>
<protein>
    <recommendedName>
        <fullName evidence="1">UBA domain-containing protein</fullName>
    </recommendedName>
</protein>
<dbReference type="PANTHER" id="PTHR12948:SF3">
    <property type="entry name" value="NEDD8 ULTIMATE BUSTER 1"/>
    <property type="match status" value="1"/>
</dbReference>
<dbReference type="SUPFAM" id="SSF46934">
    <property type="entry name" value="UBA-like"/>
    <property type="match status" value="2"/>
</dbReference>
<reference evidence="2" key="1">
    <citation type="submission" date="2021-01" db="EMBL/GenBank/DDBJ databases">
        <authorList>
            <person name="Corre E."/>
            <person name="Pelletier E."/>
            <person name="Niang G."/>
            <person name="Scheremetjew M."/>
            <person name="Finn R."/>
            <person name="Kale V."/>
            <person name="Holt S."/>
            <person name="Cochrane G."/>
            <person name="Meng A."/>
            <person name="Brown T."/>
            <person name="Cohen L."/>
        </authorList>
    </citation>
    <scope>NUCLEOTIDE SEQUENCE</scope>
</reference>
<dbReference type="SMART" id="SM00165">
    <property type="entry name" value="UBA"/>
    <property type="match status" value="2"/>
</dbReference>
<dbReference type="PANTHER" id="PTHR12948">
    <property type="entry name" value="NEDD8 ULTIMATE BUSTER-1 BS4 PROTEIN"/>
    <property type="match status" value="1"/>
</dbReference>
<feature type="domain" description="UBA" evidence="1">
    <location>
        <begin position="68"/>
        <end position="124"/>
    </location>
</feature>